<dbReference type="Proteomes" id="UP000292957">
    <property type="component" value="Unassembled WGS sequence"/>
</dbReference>
<dbReference type="Gene3D" id="3.40.50.720">
    <property type="entry name" value="NAD(P)-binding Rossmann-like Domain"/>
    <property type="match status" value="1"/>
</dbReference>
<dbReference type="OrthoDB" id="3233595at2759"/>
<dbReference type="CDD" id="cd08249">
    <property type="entry name" value="enoyl_reductase_like"/>
    <property type="match status" value="1"/>
</dbReference>
<dbReference type="InterPro" id="IPR047122">
    <property type="entry name" value="Trans-enoyl_RdTase-like"/>
</dbReference>
<dbReference type="InterPro" id="IPR011032">
    <property type="entry name" value="GroES-like_sf"/>
</dbReference>
<dbReference type="InterPro" id="IPR020843">
    <property type="entry name" value="ER"/>
</dbReference>
<sequence length="363" mass="38642">MSPATQKALVLPAEKASFELVTDWPVTLPGPTEVLVKLVSAALNPADAFIKDNGGGLLVPAYPFILGVDGAGVIEEVGSEVNNVAKGERVMVRAGLDVKRSTFKEYAVFPAAEVLRFPANISFDEAATIPPALATAVTGIWAHGEGNHSAELTPPWDEGGTTKYAGKAAFILGGSTSVGQFVIQCARMQNFSPIIATSSIKHEDYLKSLGATHVIDRSLSCDEIKNTLSSLTAGTTIELVYDPWGRDRDSHRFGYSVLAPGGAFVHVNPFAADWLADLVTESEKKGENKRVALSWSSYNSPGNKELGQEIFDRVPGWLETGVIVPNRFEVLPNGLAGVDAGLERMSKGLVSGIKLTVHPAETL</sequence>
<dbReference type="InterPro" id="IPR013154">
    <property type="entry name" value="ADH-like_N"/>
</dbReference>
<gene>
    <name evidence="2" type="ORF">BD311DRAFT_411255</name>
</gene>
<organism evidence="2">
    <name type="scientific">Dichomitus squalens</name>
    <dbReference type="NCBI Taxonomy" id="114155"/>
    <lineage>
        <taxon>Eukaryota</taxon>
        <taxon>Fungi</taxon>
        <taxon>Dikarya</taxon>
        <taxon>Basidiomycota</taxon>
        <taxon>Agaricomycotina</taxon>
        <taxon>Agaricomycetes</taxon>
        <taxon>Polyporales</taxon>
        <taxon>Polyporaceae</taxon>
        <taxon>Dichomitus</taxon>
    </lineage>
</organism>
<reference evidence="2" key="1">
    <citation type="submission" date="2019-01" db="EMBL/GenBank/DDBJ databases">
        <title>Draft genome sequences of three monokaryotic isolates of the white-rot basidiomycete fungus Dichomitus squalens.</title>
        <authorList>
            <consortium name="DOE Joint Genome Institute"/>
            <person name="Lopez S.C."/>
            <person name="Andreopoulos B."/>
            <person name="Pangilinan J."/>
            <person name="Lipzen A."/>
            <person name="Riley R."/>
            <person name="Ahrendt S."/>
            <person name="Ng V."/>
            <person name="Barry K."/>
            <person name="Daum C."/>
            <person name="Grigoriev I.V."/>
            <person name="Hilden K.S."/>
            <person name="Makela M.R."/>
            <person name="de Vries R.P."/>
        </authorList>
    </citation>
    <scope>NUCLEOTIDE SEQUENCE [LARGE SCALE GENOMIC DNA]</scope>
    <source>
        <strain evidence="2">OM18370.1</strain>
    </source>
</reference>
<protein>
    <submittedName>
        <fullName evidence="2">GroES-like protein</fullName>
    </submittedName>
</protein>
<dbReference type="Gene3D" id="3.90.180.10">
    <property type="entry name" value="Medium-chain alcohol dehydrogenases, catalytic domain"/>
    <property type="match status" value="1"/>
</dbReference>
<proteinExistence type="predicted"/>
<dbReference type="SUPFAM" id="SSF51735">
    <property type="entry name" value="NAD(P)-binding Rossmann-fold domains"/>
    <property type="match status" value="1"/>
</dbReference>
<dbReference type="Pfam" id="PF00107">
    <property type="entry name" value="ADH_zinc_N"/>
    <property type="match status" value="1"/>
</dbReference>
<evidence type="ECO:0000313" key="2">
    <source>
        <dbReference type="EMBL" id="TBU26981.1"/>
    </source>
</evidence>
<dbReference type="GO" id="GO:0016651">
    <property type="term" value="F:oxidoreductase activity, acting on NAD(P)H"/>
    <property type="evidence" value="ECO:0007669"/>
    <property type="project" value="InterPro"/>
</dbReference>
<dbReference type="InterPro" id="IPR036291">
    <property type="entry name" value="NAD(P)-bd_dom_sf"/>
</dbReference>
<dbReference type="PANTHER" id="PTHR45348">
    <property type="entry name" value="HYPOTHETICAL OXIDOREDUCTASE (EUROFUNG)"/>
    <property type="match status" value="1"/>
</dbReference>
<evidence type="ECO:0000259" key="1">
    <source>
        <dbReference type="SMART" id="SM00829"/>
    </source>
</evidence>
<dbReference type="Pfam" id="PF08240">
    <property type="entry name" value="ADH_N"/>
    <property type="match status" value="1"/>
</dbReference>
<name>A0A4Q9MLK9_9APHY</name>
<dbReference type="EMBL" id="ML143438">
    <property type="protein sequence ID" value="TBU26981.1"/>
    <property type="molecule type" value="Genomic_DNA"/>
</dbReference>
<dbReference type="SMART" id="SM00829">
    <property type="entry name" value="PKS_ER"/>
    <property type="match status" value="1"/>
</dbReference>
<dbReference type="InterPro" id="IPR013149">
    <property type="entry name" value="ADH-like_C"/>
</dbReference>
<feature type="domain" description="Enoyl reductase (ER)" evidence="1">
    <location>
        <begin position="15"/>
        <end position="357"/>
    </location>
</feature>
<accession>A0A4Q9MLK9</accession>
<dbReference type="PANTHER" id="PTHR45348:SF2">
    <property type="entry name" value="ZINC-TYPE ALCOHOL DEHYDROGENASE-LIKE PROTEIN C2E1P3.01"/>
    <property type="match status" value="1"/>
</dbReference>
<dbReference type="SUPFAM" id="SSF50129">
    <property type="entry name" value="GroES-like"/>
    <property type="match status" value="1"/>
</dbReference>
<dbReference type="AlphaFoldDB" id="A0A4Q9MLK9"/>